<dbReference type="Proteomes" id="UP000652153">
    <property type="component" value="Unassembled WGS sequence"/>
</dbReference>
<dbReference type="RefSeq" id="WP_188591418.1">
    <property type="nucleotide sequence ID" value="NZ_BMFU01000001.1"/>
</dbReference>
<dbReference type="InterPro" id="IPR003593">
    <property type="entry name" value="AAA+_ATPase"/>
</dbReference>
<dbReference type="PANTHER" id="PTHR11638:SF18">
    <property type="entry name" value="HEAT SHOCK PROTEIN 104"/>
    <property type="match status" value="1"/>
</dbReference>
<dbReference type="InterPro" id="IPR027417">
    <property type="entry name" value="P-loop_NTPase"/>
</dbReference>
<dbReference type="SUPFAM" id="SSF52540">
    <property type="entry name" value="P-loop containing nucleoside triphosphate hydrolases"/>
    <property type="match status" value="1"/>
</dbReference>
<evidence type="ECO:0000259" key="3">
    <source>
        <dbReference type="SMART" id="SM00382"/>
    </source>
</evidence>
<comment type="caution">
    <text evidence="4">The sequence shown here is derived from an EMBL/GenBank/DDBJ whole genome shotgun (WGS) entry which is preliminary data.</text>
</comment>
<organism evidence="4 5">
    <name type="scientific">Paenibacillus silvae</name>
    <dbReference type="NCBI Taxonomy" id="1325358"/>
    <lineage>
        <taxon>Bacteria</taxon>
        <taxon>Bacillati</taxon>
        <taxon>Bacillota</taxon>
        <taxon>Bacilli</taxon>
        <taxon>Bacillales</taxon>
        <taxon>Paenibacillaceae</taxon>
        <taxon>Paenibacillus</taxon>
    </lineage>
</organism>
<keyword evidence="1" id="KW-0547">Nucleotide-binding</keyword>
<feature type="domain" description="AAA+ ATPase" evidence="3">
    <location>
        <begin position="306"/>
        <end position="455"/>
    </location>
</feature>
<dbReference type="InterPro" id="IPR003959">
    <property type="entry name" value="ATPase_AAA_core"/>
</dbReference>
<dbReference type="PANTHER" id="PTHR11638">
    <property type="entry name" value="ATP-DEPENDENT CLP PROTEASE"/>
    <property type="match status" value="1"/>
</dbReference>
<accession>A0ABQ1Z1V0</accession>
<evidence type="ECO:0000313" key="4">
    <source>
        <dbReference type="EMBL" id="GGH46622.1"/>
    </source>
</evidence>
<evidence type="ECO:0000256" key="2">
    <source>
        <dbReference type="ARBA" id="ARBA00022840"/>
    </source>
</evidence>
<protein>
    <recommendedName>
        <fullName evidence="3">AAA+ ATPase domain-containing protein</fullName>
    </recommendedName>
</protein>
<gene>
    <name evidence="4" type="ORF">GCM10008014_09380</name>
</gene>
<dbReference type="InterPro" id="IPR050130">
    <property type="entry name" value="ClpA_ClpB"/>
</dbReference>
<dbReference type="PRINTS" id="PR00300">
    <property type="entry name" value="CLPPROTEASEA"/>
</dbReference>
<evidence type="ECO:0000313" key="5">
    <source>
        <dbReference type="Proteomes" id="UP000652153"/>
    </source>
</evidence>
<dbReference type="InterPro" id="IPR001270">
    <property type="entry name" value="ClpA/B"/>
</dbReference>
<dbReference type="Pfam" id="PF07724">
    <property type="entry name" value="AAA_2"/>
    <property type="match status" value="1"/>
</dbReference>
<sequence length="523" mass="60286">MGALLYIYDRNKITDMRDALSDRRFISISYLLHICDNIDDLMNLDYTSRSNLVIDLSNLIKEGNLNSIYTERYLLTILSEFENTIFCIRSEYFNSLIDIYPYLFDDDKISLEFQEAEQIQNEIIGKSLKIISSLKLFVYRMKSTFRQLSDDNKIVSLLNLVDAFDGVSLKYNPDIIRDATKESNVDFVDISSIIPLFNVRKDLISYFEVLLYHIATNEKVSFSITDEFSEEALQYFPLVFNGVEYIDSETVNTSTISDNDKVVNIEEINLISRQINRKLQGHQAFKDDFSHNLLKFTFLSTLSKRKILSIFLCGDSGIGKTEFAKIASTIMFPSEQLIKINFGNYSTEGVLNSLIGSPLGYVGSGEGGELINKIKTSKSRIILIDEFEKATPSVFNFFYELLEDGKFTDRHGVEHDLSGYIIVFTSNMSQTTYRNMIPDPLKSRFDMVYNFTDLAEEDKMTYIISTASNLVDRLKEEFGILVDINSIQTPLNELARYKNLRDIKRKIEDIVFVTFFDLWKLDI</sequence>
<keyword evidence="5" id="KW-1185">Reference proteome</keyword>
<dbReference type="Gene3D" id="3.40.50.300">
    <property type="entry name" value="P-loop containing nucleotide triphosphate hydrolases"/>
    <property type="match status" value="1"/>
</dbReference>
<keyword evidence="2" id="KW-0067">ATP-binding</keyword>
<evidence type="ECO:0000256" key="1">
    <source>
        <dbReference type="ARBA" id="ARBA00022741"/>
    </source>
</evidence>
<reference evidence="5" key="1">
    <citation type="journal article" date="2019" name="Int. J. Syst. Evol. Microbiol.">
        <title>The Global Catalogue of Microorganisms (GCM) 10K type strain sequencing project: providing services to taxonomists for standard genome sequencing and annotation.</title>
        <authorList>
            <consortium name="The Broad Institute Genomics Platform"/>
            <consortium name="The Broad Institute Genome Sequencing Center for Infectious Disease"/>
            <person name="Wu L."/>
            <person name="Ma J."/>
        </authorList>
    </citation>
    <scope>NUCLEOTIDE SEQUENCE [LARGE SCALE GENOMIC DNA]</scope>
    <source>
        <strain evidence="5">CGMCC 1.12770</strain>
    </source>
</reference>
<dbReference type="SMART" id="SM00382">
    <property type="entry name" value="AAA"/>
    <property type="match status" value="1"/>
</dbReference>
<proteinExistence type="predicted"/>
<name>A0ABQ1Z1V0_9BACL</name>
<dbReference type="EMBL" id="BMFU01000001">
    <property type="protein sequence ID" value="GGH46622.1"/>
    <property type="molecule type" value="Genomic_DNA"/>
</dbReference>